<dbReference type="RefSeq" id="WP_167264405.1">
    <property type="nucleotide sequence ID" value="NZ_BAAAVO010000009.1"/>
</dbReference>
<reference evidence="1 2" key="1">
    <citation type="submission" date="2020-03" db="EMBL/GenBank/DDBJ databases">
        <title>Genomic Encyclopedia of Type Strains, Phase III (KMG-III): the genomes of soil and plant-associated and newly described type strains.</title>
        <authorList>
            <person name="Whitman W."/>
        </authorList>
    </citation>
    <scope>NUCLEOTIDE SEQUENCE [LARGE SCALE GENOMIC DNA]</scope>
    <source>
        <strain evidence="1 2">CECT 4207</strain>
    </source>
</reference>
<evidence type="ECO:0000313" key="2">
    <source>
        <dbReference type="Proteomes" id="UP000802392"/>
    </source>
</evidence>
<name>A0ABX0TDK5_9MICC</name>
<keyword evidence="2" id="KW-1185">Reference proteome</keyword>
<comment type="caution">
    <text evidence="1">The sequence shown here is derived from an EMBL/GenBank/DDBJ whole genome shotgun (WGS) entry which is preliminary data.</text>
</comment>
<evidence type="ECO:0000313" key="1">
    <source>
        <dbReference type="EMBL" id="NIJ00622.1"/>
    </source>
</evidence>
<organism evidence="1 2">
    <name type="scientific">Paenarthrobacter ilicis</name>
    <dbReference type="NCBI Taxonomy" id="43665"/>
    <lineage>
        <taxon>Bacteria</taxon>
        <taxon>Bacillati</taxon>
        <taxon>Actinomycetota</taxon>
        <taxon>Actinomycetes</taxon>
        <taxon>Micrococcales</taxon>
        <taxon>Micrococcaceae</taxon>
        <taxon>Paenarthrobacter</taxon>
    </lineage>
</organism>
<dbReference type="Proteomes" id="UP000802392">
    <property type="component" value="Unassembled WGS sequence"/>
</dbReference>
<protein>
    <submittedName>
        <fullName evidence="1">Uncharacterized protein</fullName>
    </submittedName>
</protein>
<sequence>MNWGTVGADELSATLWRQRRQLDFLLFLLETQLLHLRAGNWHRLDFTASELEKVLENFRFESLARGVEASALAAEWNAPDQVNLPALIDLAPPGLWPELFSDHRREMVALLAGIDHAAEANTELLLAPPSAESADGDVGDLGLLTRDANIHRALSAVRAVSLRTLRTFLGLD</sequence>
<proteinExistence type="predicted"/>
<dbReference type="EMBL" id="JAAOZD010000002">
    <property type="protein sequence ID" value="NIJ00622.1"/>
    <property type="molecule type" value="Genomic_DNA"/>
</dbReference>
<gene>
    <name evidence="1" type="ORF">FHR86_000935</name>
</gene>
<accession>A0ABX0TDK5</accession>